<dbReference type="AlphaFoldDB" id="A0A4Y4D878"/>
<dbReference type="InterPro" id="IPR036388">
    <property type="entry name" value="WH-like_DNA-bd_sf"/>
</dbReference>
<dbReference type="OrthoDB" id="26212at2"/>
<dbReference type="STRING" id="1272.GCA_900014985_02035"/>
<keyword evidence="3" id="KW-1185">Reference proteome</keyword>
<dbReference type="Proteomes" id="UP000315730">
    <property type="component" value="Unassembled WGS sequence"/>
</dbReference>
<comment type="caution">
    <text evidence="2">The sequence shown here is derived from an EMBL/GenBank/DDBJ whole genome shotgun (WGS) entry which is preliminary data.</text>
</comment>
<dbReference type="SUPFAM" id="SSF46955">
    <property type="entry name" value="Putative DNA-binding domain"/>
    <property type="match status" value="1"/>
</dbReference>
<dbReference type="EMBL" id="BJNW01000013">
    <property type="protein sequence ID" value="GEC99507.1"/>
    <property type="molecule type" value="Genomic_DNA"/>
</dbReference>
<evidence type="ECO:0000313" key="2">
    <source>
        <dbReference type="EMBL" id="GEC99507.1"/>
    </source>
</evidence>
<evidence type="ECO:0000259" key="1">
    <source>
        <dbReference type="Pfam" id="PF12728"/>
    </source>
</evidence>
<dbReference type="Gene3D" id="1.10.10.10">
    <property type="entry name" value="Winged helix-like DNA-binding domain superfamily/Winged helix DNA-binding domain"/>
    <property type="match status" value="1"/>
</dbReference>
<dbReference type="InterPro" id="IPR041657">
    <property type="entry name" value="HTH_17"/>
</dbReference>
<evidence type="ECO:0000313" key="3">
    <source>
        <dbReference type="Proteomes" id="UP000315730"/>
    </source>
</evidence>
<name>A0A4Y4D878_KOCVA</name>
<feature type="domain" description="Helix-turn-helix" evidence="1">
    <location>
        <begin position="70"/>
        <end position="118"/>
    </location>
</feature>
<dbReference type="Pfam" id="PF12728">
    <property type="entry name" value="HTH_17"/>
    <property type="match status" value="1"/>
</dbReference>
<gene>
    <name evidence="2" type="ORF">KVA01_16620</name>
</gene>
<dbReference type="NCBIfam" id="TIGR01764">
    <property type="entry name" value="excise"/>
    <property type="match status" value="1"/>
</dbReference>
<dbReference type="InterPro" id="IPR010093">
    <property type="entry name" value="SinI_DNA-bd"/>
</dbReference>
<protein>
    <recommendedName>
        <fullName evidence="1">Helix-turn-helix domain-containing protein</fullName>
    </recommendedName>
</protein>
<dbReference type="RefSeq" id="WP_141269716.1">
    <property type="nucleotide sequence ID" value="NZ_BJNW01000013.1"/>
</dbReference>
<organism evidence="2 3">
    <name type="scientific">Kocuria varians</name>
    <name type="common">Micrococcus varians</name>
    <dbReference type="NCBI Taxonomy" id="1272"/>
    <lineage>
        <taxon>Bacteria</taxon>
        <taxon>Bacillati</taxon>
        <taxon>Actinomycetota</taxon>
        <taxon>Actinomycetes</taxon>
        <taxon>Micrococcales</taxon>
        <taxon>Micrococcaceae</taxon>
        <taxon>Kocuria</taxon>
    </lineage>
</organism>
<reference evidence="2 3" key="1">
    <citation type="submission" date="2019-06" db="EMBL/GenBank/DDBJ databases">
        <title>Whole genome shotgun sequence of Kocuria varians NBRC 15358.</title>
        <authorList>
            <person name="Hosoyama A."/>
            <person name="Uohara A."/>
            <person name="Ohji S."/>
            <person name="Ichikawa N."/>
        </authorList>
    </citation>
    <scope>NUCLEOTIDE SEQUENCE [LARGE SCALE GENOMIC DNA]</scope>
    <source>
        <strain evidence="2 3">NBRC 15358</strain>
    </source>
</reference>
<dbReference type="InterPro" id="IPR009061">
    <property type="entry name" value="DNA-bd_dom_put_sf"/>
</dbReference>
<dbReference type="GO" id="GO:0003677">
    <property type="term" value="F:DNA binding"/>
    <property type="evidence" value="ECO:0007669"/>
    <property type="project" value="InterPro"/>
</dbReference>
<sequence>MTTTVERINISAQTVREAQAPAQHGTSLVLRDAAGHDVALPAEVQRTLLRALSAIAEHGSVNIAQTPEELTSTVAADLLGVSRPTLLRWAREGMIDSFKVGSHARFRRTDVLRLREEREAQRRTAFQKLRELDAGNDFEFFAD</sequence>
<accession>A0A4Y4D878</accession>
<proteinExistence type="predicted"/>